<comment type="similarity">
    <text evidence="7">Belongs to the class I-like SAM-binding methyltransferase superfamily. C5-methyltransferase family.</text>
</comment>
<comment type="catalytic activity">
    <reaction evidence="6">
        <text>a 2'-deoxycytidine in DNA + S-adenosyl-L-methionine = a 5-methyl-2'-deoxycytidine in DNA + S-adenosyl-L-homocysteine + H(+)</text>
        <dbReference type="Rhea" id="RHEA:13681"/>
        <dbReference type="Rhea" id="RHEA-COMP:11369"/>
        <dbReference type="Rhea" id="RHEA-COMP:11370"/>
        <dbReference type="ChEBI" id="CHEBI:15378"/>
        <dbReference type="ChEBI" id="CHEBI:57856"/>
        <dbReference type="ChEBI" id="CHEBI:59789"/>
        <dbReference type="ChEBI" id="CHEBI:85452"/>
        <dbReference type="ChEBI" id="CHEBI:85454"/>
        <dbReference type="EC" id="2.1.1.37"/>
    </reaction>
</comment>
<evidence type="ECO:0000313" key="9">
    <source>
        <dbReference type="Proteomes" id="UP000436006"/>
    </source>
</evidence>
<evidence type="ECO:0000256" key="3">
    <source>
        <dbReference type="ARBA" id="ARBA00022679"/>
    </source>
</evidence>
<dbReference type="InterPro" id="IPR050390">
    <property type="entry name" value="C5-Methyltransferase"/>
</dbReference>
<keyword evidence="9" id="KW-1185">Reference proteome</keyword>
<dbReference type="Gene3D" id="3.40.50.150">
    <property type="entry name" value="Vaccinia Virus protein VP39"/>
    <property type="match status" value="1"/>
</dbReference>
<evidence type="ECO:0000313" key="8">
    <source>
        <dbReference type="EMBL" id="MVM36058.1"/>
    </source>
</evidence>
<dbReference type="AlphaFoldDB" id="A0A7K1SQH5"/>
<organism evidence="8 9">
    <name type="scientific">Spirosoma arboris</name>
    <dbReference type="NCBI Taxonomy" id="2682092"/>
    <lineage>
        <taxon>Bacteria</taxon>
        <taxon>Pseudomonadati</taxon>
        <taxon>Bacteroidota</taxon>
        <taxon>Cytophagia</taxon>
        <taxon>Cytophagales</taxon>
        <taxon>Cytophagaceae</taxon>
        <taxon>Spirosoma</taxon>
    </lineage>
</organism>
<name>A0A7K1SQH5_9BACT</name>
<dbReference type="SUPFAM" id="SSF53335">
    <property type="entry name" value="S-adenosyl-L-methionine-dependent methyltransferases"/>
    <property type="match status" value="1"/>
</dbReference>
<dbReference type="InterPro" id="IPR001525">
    <property type="entry name" value="C5_MeTfrase"/>
</dbReference>
<evidence type="ECO:0000256" key="1">
    <source>
        <dbReference type="ARBA" id="ARBA00011975"/>
    </source>
</evidence>
<dbReference type="EMBL" id="WPIN01000030">
    <property type="protein sequence ID" value="MVM36058.1"/>
    <property type="molecule type" value="Genomic_DNA"/>
</dbReference>
<dbReference type="GO" id="GO:0003677">
    <property type="term" value="F:DNA binding"/>
    <property type="evidence" value="ECO:0007669"/>
    <property type="project" value="TreeGrafter"/>
</dbReference>
<dbReference type="PRINTS" id="PR00105">
    <property type="entry name" value="C5METTRFRASE"/>
</dbReference>
<dbReference type="GO" id="GO:0009307">
    <property type="term" value="P:DNA restriction-modification system"/>
    <property type="evidence" value="ECO:0007669"/>
    <property type="project" value="UniProtKB-KW"/>
</dbReference>
<dbReference type="GO" id="GO:0044027">
    <property type="term" value="P:negative regulation of gene expression via chromosomal CpG island methylation"/>
    <property type="evidence" value="ECO:0007669"/>
    <property type="project" value="TreeGrafter"/>
</dbReference>
<keyword evidence="2 7" id="KW-0489">Methyltransferase</keyword>
<dbReference type="PANTHER" id="PTHR10629:SF52">
    <property type="entry name" value="DNA (CYTOSINE-5)-METHYLTRANSFERASE 1"/>
    <property type="match status" value="1"/>
</dbReference>
<comment type="caution">
    <text evidence="8">The sequence shown here is derived from an EMBL/GenBank/DDBJ whole genome shotgun (WGS) entry which is preliminary data.</text>
</comment>
<dbReference type="RefSeq" id="WP_157590856.1">
    <property type="nucleotide sequence ID" value="NZ_WPIN01000030.1"/>
</dbReference>
<evidence type="ECO:0000256" key="7">
    <source>
        <dbReference type="PROSITE-ProRule" id="PRU01016"/>
    </source>
</evidence>
<gene>
    <name evidence="8" type="ORF">GO755_38955</name>
</gene>
<keyword evidence="5" id="KW-0680">Restriction system</keyword>
<dbReference type="GO" id="GO:0003886">
    <property type="term" value="F:DNA (cytosine-5-)-methyltransferase activity"/>
    <property type="evidence" value="ECO:0007669"/>
    <property type="project" value="UniProtKB-EC"/>
</dbReference>
<dbReference type="PROSITE" id="PS51679">
    <property type="entry name" value="SAM_MT_C5"/>
    <property type="match status" value="1"/>
</dbReference>
<keyword evidence="4 7" id="KW-0949">S-adenosyl-L-methionine</keyword>
<evidence type="ECO:0000256" key="6">
    <source>
        <dbReference type="ARBA" id="ARBA00047422"/>
    </source>
</evidence>
<dbReference type="Proteomes" id="UP000436006">
    <property type="component" value="Unassembled WGS sequence"/>
</dbReference>
<sequence>MITLTDMFCGCGGSSEGARNVAGTHVQYALNHWKLAIESHNTNHPNTHHDCADISETHPARYRSTTGLIASPECTNHSLAKGQKRKNLHQQEIFQNKAFDPSAIRSRATMWDVPRFAEIHRYEFVIVENVVDVRMWELFDPWLKTMHALGYLHECVYLNAMFAHDMSGRKFAPQSRDRIYIVFWKKGNKKPDLDIRPKAPCVKCGTVEAYQSWKNGRRDGKYKTQYIYRCSVCMDPVVPFYYAALNALDLSLPMQRIGDRKKPLSPNTMARIQYGLDKYGLQPTLLDQANPSGNRVRSAEQDYLQTICARNASYLFSPYMFDMSFSHSRTDRTYGFGDVFPTQTTQESMAFVSPQPYLLANRDSSPARSLTEVIHTQTSANQEMLLIPPNSFIVPNRKSTPAREMTDALPTITGQRNSMSLIIPIHGTARPRNAQTEAADTVMTSGHSGVVTSFMPIHRGQSKAQHVTDPLATVSSMRTSSLVMLPYHGQPQANQVFEACSTVPTRDSIALIDTRPAIEDCYFRMLQPKETARAQGFPLDYTILGNKSDQQKQIGNANPPPTMELLVSRCVDSLL</sequence>
<feature type="active site" evidence="7">
    <location>
        <position position="74"/>
    </location>
</feature>
<keyword evidence="3 7" id="KW-0808">Transferase</keyword>
<dbReference type="InterPro" id="IPR029063">
    <property type="entry name" value="SAM-dependent_MTases_sf"/>
</dbReference>
<protein>
    <recommendedName>
        <fullName evidence="1">DNA (cytosine-5-)-methyltransferase</fullName>
        <ecNumber evidence="1">2.1.1.37</ecNumber>
    </recommendedName>
</protein>
<dbReference type="PANTHER" id="PTHR10629">
    <property type="entry name" value="CYTOSINE-SPECIFIC METHYLTRANSFERASE"/>
    <property type="match status" value="1"/>
</dbReference>
<reference evidence="8 9" key="1">
    <citation type="submission" date="2019-12" db="EMBL/GenBank/DDBJ databases">
        <title>Spirosoma sp. HMF4905 genome sequencing and assembly.</title>
        <authorList>
            <person name="Kang H."/>
            <person name="Cha I."/>
            <person name="Kim H."/>
            <person name="Joh K."/>
        </authorList>
    </citation>
    <scope>NUCLEOTIDE SEQUENCE [LARGE SCALE GENOMIC DNA]</scope>
    <source>
        <strain evidence="8 9">HMF4905</strain>
    </source>
</reference>
<accession>A0A7K1SQH5</accession>
<dbReference type="Gene3D" id="3.90.120.10">
    <property type="entry name" value="DNA Methylase, subunit A, domain 2"/>
    <property type="match status" value="1"/>
</dbReference>
<dbReference type="Pfam" id="PF00145">
    <property type="entry name" value="DNA_methylase"/>
    <property type="match status" value="2"/>
</dbReference>
<evidence type="ECO:0000256" key="2">
    <source>
        <dbReference type="ARBA" id="ARBA00022603"/>
    </source>
</evidence>
<dbReference type="GO" id="GO:0032259">
    <property type="term" value="P:methylation"/>
    <property type="evidence" value="ECO:0007669"/>
    <property type="project" value="UniProtKB-KW"/>
</dbReference>
<evidence type="ECO:0000256" key="5">
    <source>
        <dbReference type="ARBA" id="ARBA00022747"/>
    </source>
</evidence>
<evidence type="ECO:0000256" key="4">
    <source>
        <dbReference type="ARBA" id="ARBA00022691"/>
    </source>
</evidence>
<dbReference type="EC" id="2.1.1.37" evidence="1"/>
<proteinExistence type="inferred from homology"/>